<organism evidence="2 3">
    <name type="scientific">Pseudomonas lutea</name>
    <dbReference type="NCBI Taxonomy" id="243924"/>
    <lineage>
        <taxon>Bacteria</taxon>
        <taxon>Pseudomonadati</taxon>
        <taxon>Pseudomonadota</taxon>
        <taxon>Gammaproteobacteria</taxon>
        <taxon>Pseudomonadales</taxon>
        <taxon>Pseudomonadaceae</taxon>
        <taxon>Pseudomonas</taxon>
    </lineage>
</organism>
<dbReference type="AlphaFoldDB" id="A0A9X0EAA1"/>
<name>A0A9X0EAA1_9PSED</name>
<evidence type="ECO:0000313" key="3">
    <source>
        <dbReference type="Proteomes" id="UP000029719"/>
    </source>
</evidence>
<proteinExistence type="predicted"/>
<sequence>MAKNTDPNDNQKAMSTQTKYPVSEREITAQVILNLDEKDRPRQVICTSCPKAMWITSQQRGADQLDCFCLVMKQMTYTTWRPTKIFDCEVLYMLEAEAAEKAAREG</sequence>
<accession>A0A9X0EAA1</accession>
<feature type="region of interest" description="Disordered" evidence="1">
    <location>
        <begin position="1"/>
        <end position="21"/>
    </location>
</feature>
<gene>
    <name evidence="2" type="ORF">LT42_25450</name>
</gene>
<evidence type="ECO:0000313" key="2">
    <source>
        <dbReference type="EMBL" id="KGF62105.1"/>
    </source>
</evidence>
<dbReference type="Proteomes" id="UP000029719">
    <property type="component" value="Unassembled WGS sequence"/>
</dbReference>
<comment type="caution">
    <text evidence="2">The sequence shown here is derived from an EMBL/GenBank/DDBJ whole genome shotgun (WGS) entry which is preliminary data.</text>
</comment>
<protein>
    <submittedName>
        <fullName evidence="2">Uncharacterized protein</fullName>
    </submittedName>
</protein>
<feature type="compositionally biased region" description="Polar residues" evidence="1">
    <location>
        <begin position="1"/>
        <end position="20"/>
    </location>
</feature>
<reference evidence="2 3" key="1">
    <citation type="submission" date="2014-09" db="EMBL/GenBank/DDBJ databases">
        <title>Genome sequence of Pseudomonas lutea strain DSM 17257T.</title>
        <authorList>
            <person name="Kwak Y."/>
            <person name="Shin J.-H."/>
        </authorList>
    </citation>
    <scope>NUCLEOTIDE SEQUENCE [LARGE SCALE GENOMIC DNA]</scope>
    <source>
        <strain evidence="2 3">DSM 17257</strain>
    </source>
</reference>
<dbReference type="EMBL" id="JRMB01000005">
    <property type="protein sequence ID" value="KGF62105.1"/>
    <property type="molecule type" value="Genomic_DNA"/>
</dbReference>
<evidence type="ECO:0000256" key="1">
    <source>
        <dbReference type="SAM" id="MobiDB-lite"/>
    </source>
</evidence>